<sequence length="153" mass="17046">MARTPEPFTATKCDASESPPGQHDPKRSRPTLDDSDQEMEQLMDNVELDEEEDDYYDEEETPAKKKKVMVIYEDDDEEDNENDLGGYQEPSSQKIKPKTAATSAGLRSKVSAKPVSKAPNPESYGQVLKASRRTSEDKNIEVEAAEDPAKLPP</sequence>
<evidence type="ECO:0000313" key="2">
    <source>
        <dbReference type="EMBL" id="CAA7271399.1"/>
    </source>
</evidence>
<feature type="compositionally biased region" description="Acidic residues" evidence="1">
    <location>
        <begin position="72"/>
        <end position="82"/>
    </location>
</feature>
<organism evidence="2 3">
    <name type="scientific">Cyclocybe aegerita</name>
    <name type="common">Black poplar mushroom</name>
    <name type="synonym">Agrocybe aegerita</name>
    <dbReference type="NCBI Taxonomy" id="1973307"/>
    <lineage>
        <taxon>Eukaryota</taxon>
        <taxon>Fungi</taxon>
        <taxon>Dikarya</taxon>
        <taxon>Basidiomycota</taxon>
        <taxon>Agaricomycotina</taxon>
        <taxon>Agaricomycetes</taxon>
        <taxon>Agaricomycetidae</taxon>
        <taxon>Agaricales</taxon>
        <taxon>Agaricineae</taxon>
        <taxon>Bolbitiaceae</taxon>
        <taxon>Cyclocybe</taxon>
    </lineage>
</organism>
<accession>A0A8S0WD85</accession>
<dbReference type="OrthoDB" id="2527272at2759"/>
<name>A0A8S0WD85_CYCAE</name>
<feature type="compositionally biased region" description="Basic and acidic residues" evidence="1">
    <location>
        <begin position="23"/>
        <end position="32"/>
    </location>
</feature>
<feature type="compositionally biased region" description="Acidic residues" evidence="1">
    <location>
        <begin position="33"/>
        <end position="60"/>
    </location>
</feature>
<dbReference type="EMBL" id="CACVBS010000108">
    <property type="protein sequence ID" value="CAA7271399.1"/>
    <property type="molecule type" value="Genomic_DNA"/>
</dbReference>
<comment type="caution">
    <text evidence="2">The sequence shown here is derived from an EMBL/GenBank/DDBJ whole genome shotgun (WGS) entry which is preliminary data.</text>
</comment>
<gene>
    <name evidence="2" type="ORF">AAE3_LOCUS13632</name>
</gene>
<proteinExistence type="predicted"/>
<protein>
    <submittedName>
        <fullName evidence="2">Uncharacterized protein</fullName>
    </submittedName>
</protein>
<evidence type="ECO:0000256" key="1">
    <source>
        <dbReference type="SAM" id="MobiDB-lite"/>
    </source>
</evidence>
<feature type="region of interest" description="Disordered" evidence="1">
    <location>
        <begin position="1"/>
        <end position="153"/>
    </location>
</feature>
<keyword evidence="3" id="KW-1185">Reference proteome</keyword>
<dbReference type="AlphaFoldDB" id="A0A8S0WD85"/>
<dbReference type="Proteomes" id="UP000467700">
    <property type="component" value="Unassembled WGS sequence"/>
</dbReference>
<evidence type="ECO:0000313" key="3">
    <source>
        <dbReference type="Proteomes" id="UP000467700"/>
    </source>
</evidence>
<reference evidence="2 3" key="1">
    <citation type="submission" date="2020-01" db="EMBL/GenBank/DDBJ databases">
        <authorList>
            <person name="Gupta K D."/>
        </authorList>
    </citation>
    <scope>NUCLEOTIDE SEQUENCE [LARGE SCALE GENOMIC DNA]</scope>
</reference>